<dbReference type="Proteomes" id="UP000634136">
    <property type="component" value="Unassembled WGS sequence"/>
</dbReference>
<dbReference type="EMBL" id="JAAIUW010000008">
    <property type="protein sequence ID" value="KAF7820218.1"/>
    <property type="molecule type" value="Genomic_DNA"/>
</dbReference>
<accession>A0A834WGQ2</accession>
<dbReference type="AlphaFoldDB" id="A0A834WGQ2"/>
<comment type="caution">
    <text evidence="1">The sequence shown here is derived from an EMBL/GenBank/DDBJ whole genome shotgun (WGS) entry which is preliminary data.</text>
</comment>
<protein>
    <submittedName>
        <fullName evidence="1">Uncharacterized protein</fullName>
    </submittedName>
</protein>
<evidence type="ECO:0000313" key="2">
    <source>
        <dbReference type="Proteomes" id="UP000634136"/>
    </source>
</evidence>
<proteinExistence type="predicted"/>
<evidence type="ECO:0000313" key="1">
    <source>
        <dbReference type="EMBL" id="KAF7820218.1"/>
    </source>
</evidence>
<sequence>MAVVWRGRERERKKVGMRKEELLDGG</sequence>
<gene>
    <name evidence="1" type="ORF">G2W53_025673</name>
</gene>
<keyword evidence="2" id="KW-1185">Reference proteome</keyword>
<name>A0A834WGQ2_9FABA</name>
<reference evidence="1" key="1">
    <citation type="submission" date="2020-09" db="EMBL/GenBank/DDBJ databases">
        <title>Genome-Enabled Discovery of Anthraquinone Biosynthesis in Senna tora.</title>
        <authorList>
            <person name="Kang S.-H."/>
            <person name="Pandey R.P."/>
            <person name="Lee C.-M."/>
            <person name="Sim J.-S."/>
            <person name="Jeong J.-T."/>
            <person name="Choi B.-S."/>
            <person name="Jung M."/>
            <person name="Ginzburg D."/>
            <person name="Zhao K."/>
            <person name="Won S.Y."/>
            <person name="Oh T.-J."/>
            <person name="Yu Y."/>
            <person name="Kim N.-H."/>
            <person name="Lee O.R."/>
            <person name="Lee T.-H."/>
            <person name="Bashyal P."/>
            <person name="Kim T.-S."/>
            <person name="Lee W.-H."/>
            <person name="Kawkins C."/>
            <person name="Kim C.-K."/>
            <person name="Kim J.S."/>
            <person name="Ahn B.O."/>
            <person name="Rhee S.Y."/>
            <person name="Sohng J.K."/>
        </authorList>
    </citation>
    <scope>NUCLEOTIDE SEQUENCE</scope>
    <source>
        <tissue evidence="1">Leaf</tissue>
    </source>
</reference>
<organism evidence="1 2">
    <name type="scientific">Senna tora</name>
    <dbReference type="NCBI Taxonomy" id="362788"/>
    <lineage>
        <taxon>Eukaryota</taxon>
        <taxon>Viridiplantae</taxon>
        <taxon>Streptophyta</taxon>
        <taxon>Embryophyta</taxon>
        <taxon>Tracheophyta</taxon>
        <taxon>Spermatophyta</taxon>
        <taxon>Magnoliopsida</taxon>
        <taxon>eudicotyledons</taxon>
        <taxon>Gunneridae</taxon>
        <taxon>Pentapetalae</taxon>
        <taxon>rosids</taxon>
        <taxon>fabids</taxon>
        <taxon>Fabales</taxon>
        <taxon>Fabaceae</taxon>
        <taxon>Caesalpinioideae</taxon>
        <taxon>Cassia clade</taxon>
        <taxon>Senna</taxon>
    </lineage>
</organism>